<sequence>MDGTIGPGSDPDTAGFTLIELLVAVAVLAVLAVGASLAATRGSGGAEDAQRFADRFAALRQLAVQGQSPRGLQITPRGLRMVSRRDGVWQEDGQEVRWRGRVGFAPQEPPGSGDAPEIVFLSNGRTSAFSIRFGSGAGQLCRSDGWTGLTCDDA</sequence>
<proteinExistence type="predicted"/>
<dbReference type="SUPFAM" id="SSF54523">
    <property type="entry name" value="Pili subunits"/>
    <property type="match status" value="1"/>
</dbReference>
<keyword evidence="1" id="KW-1133">Transmembrane helix</keyword>
<protein>
    <submittedName>
        <fullName evidence="2">Prepilin-type N-terminal cleavage/methylation domain-containing protein</fullName>
    </submittedName>
</protein>
<dbReference type="OrthoDB" id="7724270at2"/>
<comment type="caution">
    <text evidence="2">The sequence shown here is derived from an EMBL/GenBank/DDBJ whole genome shotgun (WGS) entry which is preliminary data.</text>
</comment>
<organism evidence="2 3">
    <name type="scientific">Thalassococcus profundi</name>
    <dbReference type="NCBI Taxonomy" id="2282382"/>
    <lineage>
        <taxon>Bacteria</taxon>
        <taxon>Pseudomonadati</taxon>
        <taxon>Pseudomonadota</taxon>
        <taxon>Alphaproteobacteria</taxon>
        <taxon>Rhodobacterales</taxon>
        <taxon>Roseobacteraceae</taxon>
        <taxon>Thalassococcus</taxon>
    </lineage>
</organism>
<reference evidence="2 3" key="1">
    <citation type="submission" date="2018-07" db="EMBL/GenBank/DDBJ databases">
        <title>Thalassococcus profundi sp. nov., a marine bacterium isolated from deep seawater of Okinawa Trough.</title>
        <authorList>
            <person name="Yu M."/>
        </authorList>
    </citation>
    <scope>NUCLEOTIDE SEQUENCE [LARGE SCALE GENOMIC DNA]</scope>
    <source>
        <strain evidence="2 3">WRAS1</strain>
    </source>
</reference>
<dbReference type="RefSeq" id="WP_114513058.1">
    <property type="nucleotide sequence ID" value="NZ_QPMK01000034.1"/>
</dbReference>
<gene>
    <name evidence="2" type="ORF">DU478_22360</name>
</gene>
<evidence type="ECO:0000256" key="1">
    <source>
        <dbReference type="SAM" id="Phobius"/>
    </source>
</evidence>
<feature type="transmembrane region" description="Helical" evidence="1">
    <location>
        <begin position="16"/>
        <end position="39"/>
    </location>
</feature>
<accession>A0A369TF87</accession>
<evidence type="ECO:0000313" key="2">
    <source>
        <dbReference type="EMBL" id="RDD64031.1"/>
    </source>
</evidence>
<dbReference type="EMBL" id="QPMK01000034">
    <property type="protein sequence ID" value="RDD64031.1"/>
    <property type="molecule type" value="Genomic_DNA"/>
</dbReference>
<name>A0A369TF87_9RHOB</name>
<keyword evidence="1" id="KW-0472">Membrane</keyword>
<keyword evidence="1" id="KW-0812">Transmembrane</keyword>
<dbReference type="Gene3D" id="3.55.40.10">
    <property type="entry name" value="minor pseudopilin epsh domain"/>
    <property type="match status" value="1"/>
</dbReference>
<dbReference type="InterPro" id="IPR045584">
    <property type="entry name" value="Pilin-like"/>
</dbReference>
<dbReference type="Proteomes" id="UP000253977">
    <property type="component" value="Unassembled WGS sequence"/>
</dbReference>
<dbReference type="Pfam" id="PF07963">
    <property type="entry name" value="N_methyl"/>
    <property type="match status" value="1"/>
</dbReference>
<dbReference type="InterPro" id="IPR012902">
    <property type="entry name" value="N_methyl_site"/>
</dbReference>
<dbReference type="NCBIfam" id="TIGR02532">
    <property type="entry name" value="IV_pilin_GFxxxE"/>
    <property type="match status" value="1"/>
</dbReference>
<dbReference type="PROSITE" id="PS00409">
    <property type="entry name" value="PROKAR_NTER_METHYL"/>
    <property type="match status" value="1"/>
</dbReference>
<keyword evidence="3" id="KW-1185">Reference proteome</keyword>
<evidence type="ECO:0000313" key="3">
    <source>
        <dbReference type="Proteomes" id="UP000253977"/>
    </source>
</evidence>
<dbReference type="AlphaFoldDB" id="A0A369TF87"/>